<reference evidence="3" key="1">
    <citation type="submission" date="2017-02" db="UniProtKB">
        <authorList>
            <consortium name="WormBaseParasite"/>
        </authorList>
    </citation>
    <scope>IDENTIFICATION</scope>
</reference>
<evidence type="ECO:0000313" key="3">
    <source>
        <dbReference type="WBParaSite" id="BTMF_0000138001-mRNA-1"/>
    </source>
</evidence>
<gene>
    <name evidence="1" type="ORF">BTMF_LOCUS722</name>
</gene>
<keyword evidence="2" id="KW-1185">Reference proteome</keyword>
<proteinExistence type="predicted"/>
<dbReference type="WBParaSite" id="BTMF_0000138001-mRNA-1">
    <property type="protein sequence ID" value="BTMF_0000138001-mRNA-1"/>
    <property type="gene ID" value="BTMF_0000138001"/>
</dbReference>
<evidence type="ECO:0000313" key="2">
    <source>
        <dbReference type="Proteomes" id="UP000280834"/>
    </source>
</evidence>
<name>A0A0R3Q4Z0_9BILA</name>
<sequence length="38" mass="4502">MLNSIRDSLKCRKSVNLIQLTIGDFWVRRKGRRLTCSH</sequence>
<reference evidence="1 2" key="2">
    <citation type="submission" date="2018-11" db="EMBL/GenBank/DDBJ databases">
        <authorList>
            <consortium name="Pathogen Informatics"/>
        </authorList>
    </citation>
    <scope>NUCLEOTIDE SEQUENCE [LARGE SCALE GENOMIC DNA]</scope>
</reference>
<accession>A0A0R3Q4Z0</accession>
<dbReference type="Proteomes" id="UP000280834">
    <property type="component" value="Unassembled WGS sequence"/>
</dbReference>
<dbReference type="EMBL" id="UZAG01000449">
    <property type="protein sequence ID" value="VDO08462.1"/>
    <property type="molecule type" value="Genomic_DNA"/>
</dbReference>
<dbReference type="AlphaFoldDB" id="A0A0R3Q4Z0"/>
<protein>
    <submittedName>
        <fullName evidence="1 3">Uncharacterized protein</fullName>
    </submittedName>
</protein>
<evidence type="ECO:0000313" key="1">
    <source>
        <dbReference type="EMBL" id="VDO08462.1"/>
    </source>
</evidence>
<organism evidence="3">
    <name type="scientific">Brugia timori</name>
    <dbReference type="NCBI Taxonomy" id="42155"/>
    <lineage>
        <taxon>Eukaryota</taxon>
        <taxon>Metazoa</taxon>
        <taxon>Ecdysozoa</taxon>
        <taxon>Nematoda</taxon>
        <taxon>Chromadorea</taxon>
        <taxon>Rhabditida</taxon>
        <taxon>Spirurina</taxon>
        <taxon>Spiruromorpha</taxon>
        <taxon>Filarioidea</taxon>
        <taxon>Onchocercidae</taxon>
        <taxon>Brugia</taxon>
    </lineage>
</organism>